<evidence type="ECO:0008006" key="3">
    <source>
        <dbReference type="Google" id="ProtNLM"/>
    </source>
</evidence>
<accession>A0ABT9IW61</accession>
<reference evidence="1 2" key="1">
    <citation type="submission" date="2023-08" db="EMBL/GenBank/DDBJ databases">
        <authorList>
            <person name="Park J.-S."/>
        </authorList>
    </citation>
    <scope>NUCLEOTIDE SEQUENCE [LARGE SCALE GENOMIC DNA]</scope>
    <source>
        <strain evidence="1 2">2205SS18-9</strain>
    </source>
</reference>
<dbReference type="Proteomes" id="UP001231941">
    <property type="component" value="Unassembled WGS sequence"/>
</dbReference>
<proteinExistence type="predicted"/>
<dbReference type="EMBL" id="JAVAMP010000002">
    <property type="protein sequence ID" value="MDP5273586.1"/>
    <property type="molecule type" value="Genomic_DNA"/>
</dbReference>
<organism evidence="1 2">
    <name type="scientific">Chengkuizengella axinellae</name>
    <dbReference type="NCBI Taxonomy" id="3064388"/>
    <lineage>
        <taxon>Bacteria</taxon>
        <taxon>Bacillati</taxon>
        <taxon>Bacillota</taxon>
        <taxon>Bacilli</taxon>
        <taxon>Bacillales</taxon>
        <taxon>Paenibacillaceae</taxon>
        <taxon>Chengkuizengella</taxon>
    </lineage>
</organism>
<sequence>MKKIILVLLVLIISNSVTFMVANKESLEEDFLDFHGRWILIQDEEEELVMSLFESVTGENFQNDEILYETLTQEIIPRHTLYQQIYSNINYKHFDTEEVQDLVNNYQNALGSRLGAFNLLKKGIEQNDEELKNRAYESIGSSIETIEEFYEIYNELQREYAPRV</sequence>
<name>A0ABT9IW61_9BACL</name>
<comment type="caution">
    <text evidence="1">The sequence shown here is derived from an EMBL/GenBank/DDBJ whole genome shotgun (WGS) entry which is preliminary data.</text>
</comment>
<dbReference type="RefSeq" id="WP_305990899.1">
    <property type="nucleotide sequence ID" value="NZ_JAVAMP010000002.1"/>
</dbReference>
<evidence type="ECO:0000313" key="2">
    <source>
        <dbReference type="Proteomes" id="UP001231941"/>
    </source>
</evidence>
<keyword evidence="2" id="KW-1185">Reference proteome</keyword>
<protein>
    <recommendedName>
        <fullName evidence="3">DUF2059 domain-containing protein</fullName>
    </recommendedName>
</protein>
<evidence type="ECO:0000313" key="1">
    <source>
        <dbReference type="EMBL" id="MDP5273586.1"/>
    </source>
</evidence>
<gene>
    <name evidence="1" type="ORF">Q5Y73_05690</name>
</gene>